<dbReference type="EMBL" id="JBHMFE010000011">
    <property type="protein sequence ID" value="MFB9108502.1"/>
    <property type="molecule type" value="Genomic_DNA"/>
</dbReference>
<dbReference type="RefSeq" id="WP_379680140.1">
    <property type="nucleotide sequence ID" value="NZ_JBHMFE010000011.1"/>
</dbReference>
<dbReference type="InterPro" id="IPR009057">
    <property type="entry name" value="Homeodomain-like_sf"/>
</dbReference>
<keyword evidence="6" id="KW-1185">Reference proteome</keyword>
<evidence type="ECO:0000313" key="6">
    <source>
        <dbReference type="Proteomes" id="UP001589562"/>
    </source>
</evidence>
<dbReference type="PANTHER" id="PTHR43280:SF34">
    <property type="entry name" value="ARAC-FAMILY TRANSCRIPTIONAL REGULATOR"/>
    <property type="match status" value="1"/>
</dbReference>
<proteinExistence type="predicted"/>
<dbReference type="InterPro" id="IPR018060">
    <property type="entry name" value="HTH_AraC"/>
</dbReference>
<dbReference type="Proteomes" id="UP001589562">
    <property type="component" value="Unassembled WGS sequence"/>
</dbReference>
<sequence>MSTLAAACNSNTTYLSQIISHHKGKGFNDYINDLKIDYIITLLKEDRKIRNYTNTALAEEAGFSTTQRFVHAFKANTKMPPSYFIEELKNGMYKTSEEI</sequence>
<dbReference type="Pfam" id="PF12833">
    <property type="entry name" value="HTH_18"/>
    <property type="match status" value="1"/>
</dbReference>
<reference evidence="5 6" key="1">
    <citation type="submission" date="2024-09" db="EMBL/GenBank/DDBJ databases">
        <authorList>
            <person name="Sun Q."/>
            <person name="Mori K."/>
        </authorList>
    </citation>
    <scope>NUCLEOTIDE SEQUENCE [LARGE SCALE GENOMIC DNA]</scope>
    <source>
        <strain evidence="5 6">CECT 8365</strain>
    </source>
</reference>
<evidence type="ECO:0000256" key="2">
    <source>
        <dbReference type="ARBA" id="ARBA00023125"/>
    </source>
</evidence>
<keyword evidence="1" id="KW-0805">Transcription regulation</keyword>
<name>A0ABV5H9D5_9FLAO</name>
<evidence type="ECO:0000313" key="5">
    <source>
        <dbReference type="EMBL" id="MFB9108502.1"/>
    </source>
</evidence>
<protein>
    <submittedName>
        <fullName evidence="5">Helix-turn-helix domain-containing protein</fullName>
    </submittedName>
</protein>
<feature type="domain" description="HTH araC/xylS-type" evidence="4">
    <location>
        <begin position="1"/>
        <end position="87"/>
    </location>
</feature>
<evidence type="ECO:0000256" key="1">
    <source>
        <dbReference type="ARBA" id="ARBA00023015"/>
    </source>
</evidence>
<dbReference type="SUPFAM" id="SSF46689">
    <property type="entry name" value="Homeodomain-like"/>
    <property type="match status" value="1"/>
</dbReference>
<keyword evidence="3" id="KW-0804">Transcription</keyword>
<accession>A0ABV5H9D5</accession>
<dbReference type="PANTHER" id="PTHR43280">
    <property type="entry name" value="ARAC-FAMILY TRANSCRIPTIONAL REGULATOR"/>
    <property type="match status" value="1"/>
</dbReference>
<evidence type="ECO:0000259" key="4">
    <source>
        <dbReference type="PROSITE" id="PS01124"/>
    </source>
</evidence>
<dbReference type="SMART" id="SM00342">
    <property type="entry name" value="HTH_ARAC"/>
    <property type="match status" value="1"/>
</dbReference>
<comment type="caution">
    <text evidence="5">The sequence shown here is derived from an EMBL/GenBank/DDBJ whole genome shotgun (WGS) entry which is preliminary data.</text>
</comment>
<gene>
    <name evidence="5" type="ORF">ACFFVK_07925</name>
</gene>
<dbReference type="PROSITE" id="PS01124">
    <property type="entry name" value="HTH_ARAC_FAMILY_2"/>
    <property type="match status" value="1"/>
</dbReference>
<keyword evidence="2" id="KW-0238">DNA-binding</keyword>
<organism evidence="5 6">
    <name type="scientific">Flavobacterium gyeonganense</name>
    <dbReference type="NCBI Taxonomy" id="1310418"/>
    <lineage>
        <taxon>Bacteria</taxon>
        <taxon>Pseudomonadati</taxon>
        <taxon>Bacteroidota</taxon>
        <taxon>Flavobacteriia</taxon>
        <taxon>Flavobacteriales</taxon>
        <taxon>Flavobacteriaceae</taxon>
        <taxon>Flavobacterium</taxon>
    </lineage>
</organism>
<evidence type="ECO:0000256" key="3">
    <source>
        <dbReference type="ARBA" id="ARBA00023163"/>
    </source>
</evidence>
<dbReference type="Gene3D" id="1.10.10.60">
    <property type="entry name" value="Homeodomain-like"/>
    <property type="match status" value="2"/>
</dbReference>